<gene>
    <name evidence="3" type="ORF">REH87_001799</name>
</gene>
<dbReference type="Gene3D" id="3.40.50.850">
    <property type="entry name" value="Isochorismatase-like"/>
    <property type="match status" value="1"/>
</dbReference>
<dbReference type="RefSeq" id="WP_019184279.1">
    <property type="nucleotide sequence ID" value="NZ_CP182416.1"/>
</dbReference>
<comment type="caution">
    <text evidence="3">The sequence shown here is derived from an EMBL/GenBank/DDBJ whole genome shotgun (WGS) entry which is preliminary data.</text>
</comment>
<keyword evidence="1 3" id="KW-0378">Hydrolase</keyword>
<protein>
    <submittedName>
        <fullName evidence="3">Cysteine hydrolase</fullName>
    </submittedName>
</protein>
<evidence type="ECO:0000256" key="1">
    <source>
        <dbReference type="ARBA" id="ARBA00022801"/>
    </source>
</evidence>
<dbReference type="InterPro" id="IPR036380">
    <property type="entry name" value="Isochorismatase-like_sf"/>
</dbReference>
<name>A0AAI9CKE4_STEMA</name>
<dbReference type="PANTHER" id="PTHR43540:SF15">
    <property type="entry name" value="BLR5631 PROTEIN"/>
    <property type="match status" value="1"/>
</dbReference>
<dbReference type="GO" id="GO:0016787">
    <property type="term" value="F:hydrolase activity"/>
    <property type="evidence" value="ECO:0007669"/>
    <property type="project" value="UniProtKB-KW"/>
</dbReference>
<dbReference type="SUPFAM" id="SSF52499">
    <property type="entry name" value="Isochorismatase-like hydrolases"/>
    <property type="match status" value="1"/>
</dbReference>
<evidence type="ECO:0000313" key="4">
    <source>
        <dbReference type="Proteomes" id="UP001225498"/>
    </source>
</evidence>
<dbReference type="InterPro" id="IPR050272">
    <property type="entry name" value="Isochorismatase-like_hydrls"/>
</dbReference>
<dbReference type="AlphaFoldDB" id="A0AAI9CKE4"/>
<proteinExistence type="predicted"/>
<evidence type="ECO:0000313" key="3">
    <source>
        <dbReference type="EMBL" id="EKZ1926798.1"/>
    </source>
</evidence>
<reference evidence="3" key="1">
    <citation type="submission" date="2023-08" db="EMBL/GenBank/DDBJ databases">
        <authorList>
            <consortium name="Clinical and Environmental Microbiology Branch: Whole genome sequencing antimicrobial resistance pathogens in the healthcare setting"/>
        </authorList>
    </citation>
    <scope>NUCLEOTIDE SEQUENCE</scope>
    <source>
        <strain evidence="3">2023CJ-00293</strain>
    </source>
</reference>
<dbReference type="Proteomes" id="UP001225498">
    <property type="component" value="Unassembled WGS sequence"/>
</dbReference>
<dbReference type="CDD" id="cd01014">
    <property type="entry name" value="nicotinamidase_related"/>
    <property type="match status" value="1"/>
</dbReference>
<sequence>MKTALIVVDIQNDYFPGGRLTLENSEQALSAALDAIAQAKQAGEVVIGIQHFTPSDGPFLAKGTVGAELHPAIAEALNGCVVIEKQQADSFLGTPLGQTLAAQNVSDIRLVGMMTQHCITHTALSPEAAGLDVTILGAGCAAPTALISDIALSGLAGRCKVV</sequence>
<feature type="domain" description="Isochorismatase-like" evidence="2">
    <location>
        <begin position="3"/>
        <end position="159"/>
    </location>
</feature>
<dbReference type="PANTHER" id="PTHR43540">
    <property type="entry name" value="PEROXYUREIDOACRYLATE/UREIDOACRYLATE AMIDOHYDROLASE-RELATED"/>
    <property type="match status" value="1"/>
</dbReference>
<dbReference type="EMBL" id="ABLTIR010000030">
    <property type="protein sequence ID" value="EKZ1926798.1"/>
    <property type="molecule type" value="Genomic_DNA"/>
</dbReference>
<evidence type="ECO:0000259" key="2">
    <source>
        <dbReference type="Pfam" id="PF00857"/>
    </source>
</evidence>
<organism evidence="3 4">
    <name type="scientific">Stenotrophomonas maltophilia</name>
    <name type="common">Pseudomonas maltophilia</name>
    <name type="synonym">Xanthomonas maltophilia</name>
    <dbReference type="NCBI Taxonomy" id="40324"/>
    <lineage>
        <taxon>Bacteria</taxon>
        <taxon>Pseudomonadati</taxon>
        <taxon>Pseudomonadota</taxon>
        <taxon>Gammaproteobacteria</taxon>
        <taxon>Lysobacterales</taxon>
        <taxon>Lysobacteraceae</taxon>
        <taxon>Stenotrophomonas</taxon>
        <taxon>Stenotrophomonas maltophilia group</taxon>
    </lineage>
</organism>
<dbReference type="InterPro" id="IPR000868">
    <property type="entry name" value="Isochorismatase-like_dom"/>
</dbReference>
<dbReference type="Pfam" id="PF00857">
    <property type="entry name" value="Isochorismatase"/>
    <property type="match status" value="1"/>
</dbReference>
<accession>A0AAI9CKE4</accession>